<sequence length="47" mass="5599">MRRPLYQFNSVIGMPINGYVILVKLVLARLIRGGRWHVKHIMIMIMY</sequence>
<keyword evidence="1" id="KW-0472">Membrane</keyword>
<proteinExistence type="evidence at transcript level"/>
<accession>A9NJU3</accession>
<keyword evidence="1" id="KW-1133">Transmembrane helix</keyword>
<protein>
    <submittedName>
        <fullName evidence="2">Uncharacterized protein</fullName>
    </submittedName>
</protein>
<evidence type="ECO:0000313" key="2">
    <source>
        <dbReference type="EMBL" id="ABK20904.1"/>
    </source>
</evidence>
<reference evidence="2" key="1">
    <citation type="journal article" date="2008" name="BMC Genomics">
        <title>A conifer genomics resource of 200,000 spruce (Picea spp.) ESTs and 6,464 high-quality, sequence-finished full-length cDNAs for Sitka spruce (Picea sitchensis).</title>
        <authorList>
            <person name="Ralph S.G."/>
            <person name="Chun H.J."/>
            <person name="Kolosova N."/>
            <person name="Cooper D."/>
            <person name="Oddy C."/>
            <person name="Ritland C.E."/>
            <person name="Kirkpatrick R."/>
            <person name="Moore R."/>
            <person name="Barber S."/>
            <person name="Holt R.A."/>
            <person name="Jones S.J."/>
            <person name="Marra M.A."/>
            <person name="Douglas C.J."/>
            <person name="Ritland K."/>
            <person name="Bohlmann J."/>
        </authorList>
    </citation>
    <scope>NUCLEOTIDE SEQUENCE</scope>
    <source>
        <tissue evidence="2">Green portion of the leader tissue</tissue>
    </source>
</reference>
<dbReference type="AlphaFoldDB" id="A9NJU3"/>
<dbReference type="EMBL" id="EF081508">
    <property type="protein sequence ID" value="ABK20904.1"/>
    <property type="molecule type" value="mRNA"/>
</dbReference>
<name>A9NJU3_PICSI</name>
<feature type="transmembrane region" description="Helical" evidence="1">
    <location>
        <begin position="12"/>
        <end position="31"/>
    </location>
</feature>
<keyword evidence="1" id="KW-0812">Transmembrane</keyword>
<organism evidence="2">
    <name type="scientific">Picea sitchensis</name>
    <name type="common">Sitka spruce</name>
    <name type="synonym">Pinus sitchensis</name>
    <dbReference type="NCBI Taxonomy" id="3332"/>
    <lineage>
        <taxon>Eukaryota</taxon>
        <taxon>Viridiplantae</taxon>
        <taxon>Streptophyta</taxon>
        <taxon>Embryophyta</taxon>
        <taxon>Tracheophyta</taxon>
        <taxon>Spermatophyta</taxon>
        <taxon>Pinopsida</taxon>
        <taxon>Pinidae</taxon>
        <taxon>Conifers I</taxon>
        <taxon>Pinales</taxon>
        <taxon>Pinaceae</taxon>
        <taxon>Picea</taxon>
    </lineage>
</organism>
<evidence type="ECO:0000256" key="1">
    <source>
        <dbReference type="SAM" id="Phobius"/>
    </source>
</evidence>